<keyword evidence="1" id="KW-0472">Membrane</keyword>
<organism evidence="2 3">
    <name type="scientific">Limisphaera ngatamarikiensis</name>
    <dbReference type="NCBI Taxonomy" id="1324935"/>
    <lineage>
        <taxon>Bacteria</taxon>
        <taxon>Pseudomonadati</taxon>
        <taxon>Verrucomicrobiota</taxon>
        <taxon>Verrucomicrobiia</taxon>
        <taxon>Limisphaerales</taxon>
        <taxon>Limisphaeraceae</taxon>
        <taxon>Limisphaera</taxon>
    </lineage>
</organism>
<comment type="caution">
    <text evidence="2">The sequence shown here is derived from an EMBL/GenBank/DDBJ whole genome shotgun (WGS) entry which is preliminary data.</text>
</comment>
<accession>A0A6M1RVY1</accession>
<reference evidence="2 3" key="1">
    <citation type="submission" date="2020-02" db="EMBL/GenBank/DDBJ databases">
        <title>Draft genome sequence of Limisphaera ngatamarikiensis NGM72.4T, a thermophilic Verrucomicrobia grouped in subdivision 3.</title>
        <authorList>
            <person name="Carere C.R."/>
            <person name="Steen J."/>
            <person name="Hugenholtz P."/>
            <person name="Stott M.B."/>
        </authorList>
    </citation>
    <scope>NUCLEOTIDE SEQUENCE [LARGE SCALE GENOMIC DNA]</scope>
    <source>
        <strain evidence="2 3">NGM72.4</strain>
    </source>
</reference>
<gene>
    <name evidence="2" type="ORF">G4L39_08860</name>
</gene>
<proteinExistence type="predicted"/>
<dbReference type="InterPro" id="IPR007563">
    <property type="entry name" value="DUF554"/>
</dbReference>
<dbReference type="AlphaFoldDB" id="A0A6M1RVY1"/>
<keyword evidence="1" id="KW-0812">Transmembrane</keyword>
<dbReference type="EMBL" id="JAAKYA010000053">
    <property type="protein sequence ID" value="NGO39504.1"/>
    <property type="molecule type" value="Genomic_DNA"/>
</dbReference>
<feature type="transmembrane region" description="Helical" evidence="1">
    <location>
        <begin position="6"/>
        <end position="25"/>
    </location>
</feature>
<dbReference type="Pfam" id="PF04474">
    <property type="entry name" value="DUF554"/>
    <property type="match status" value="1"/>
</dbReference>
<evidence type="ECO:0000313" key="2">
    <source>
        <dbReference type="EMBL" id="NGO39504.1"/>
    </source>
</evidence>
<dbReference type="Proteomes" id="UP000477311">
    <property type="component" value="Unassembled WGS sequence"/>
</dbReference>
<sequence>MTGTWVNVLAIVAGGVAGLTLRRGIPPPTQGWLKLVLAVLTVYFGLRLTWVSLSGSVGSHLLQVILVMVALGLGRVTGRLLRLQEGSNAAGRYARERMESALRTGGRAPWTDGFVVCTALYCVAPLAFLGPVAEALGRDSTPLFLKAAMDGLATMGFVKIWGPGVMLAALPVLAFQGTLTLLLLWAEPGLTAVRAAEAVSATCGLLVFCVALLILEVRRIEVTGYLPSLAWAALLAWWLGWGGA</sequence>
<name>A0A6M1RVY1_9BACT</name>
<evidence type="ECO:0000313" key="3">
    <source>
        <dbReference type="Proteomes" id="UP000477311"/>
    </source>
</evidence>
<feature type="transmembrane region" description="Helical" evidence="1">
    <location>
        <begin position="57"/>
        <end position="74"/>
    </location>
</feature>
<dbReference type="PANTHER" id="PTHR36111:SF2">
    <property type="entry name" value="INNER MEMBRANE PROTEIN"/>
    <property type="match status" value="1"/>
</dbReference>
<evidence type="ECO:0000256" key="1">
    <source>
        <dbReference type="SAM" id="Phobius"/>
    </source>
</evidence>
<keyword evidence="3" id="KW-1185">Reference proteome</keyword>
<dbReference type="RefSeq" id="WP_165107556.1">
    <property type="nucleotide sequence ID" value="NZ_JAAKYA010000053.1"/>
</dbReference>
<feature type="transmembrane region" description="Helical" evidence="1">
    <location>
        <begin position="165"/>
        <end position="186"/>
    </location>
</feature>
<protein>
    <submittedName>
        <fullName evidence="2">DUF554 domain-containing protein</fullName>
    </submittedName>
</protein>
<keyword evidence="1" id="KW-1133">Transmembrane helix</keyword>
<feature type="transmembrane region" description="Helical" evidence="1">
    <location>
        <begin position="32"/>
        <end position="51"/>
    </location>
</feature>
<dbReference type="PANTHER" id="PTHR36111">
    <property type="entry name" value="INNER MEMBRANE PROTEIN-RELATED"/>
    <property type="match status" value="1"/>
</dbReference>
<feature type="transmembrane region" description="Helical" evidence="1">
    <location>
        <begin position="198"/>
        <end position="215"/>
    </location>
</feature>
<feature type="transmembrane region" description="Helical" evidence="1">
    <location>
        <begin position="222"/>
        <end position="241"/>
    </location>
</feature>